<evidence type="ECO:0000313" key="3">
    <source>
        <dbReference type="Proteomes" id="UP001476950"/>
    </source>
</evidence>
<feature type="transmembrane region" description="Helical" evidence="1">
    <location>
        <begin position="20"/>
        <end position="50"/>
    </location>
</feature>
<organism evidence="2 3">
    <name type="scientific">Stenomitos frigidus AS-A4</name>
    <dbReference type="NCBI Taxonomy" id="2933935"/>
    <lineage>
        <taxon>Bacteria</taxon>
        <taxon>Bacillati</taxon>
        <taxon>Cyanobacteriota</taxon>
        <taxon>Cyanophyceae</taxon>
        <taxon>Leptolyngbyales</taxon>
        <taxon>Leptolyngbyaceae</taxon>
        <taxon>Stenomitos</taxon>
    </lineage>
</organism>
<protein>
    <recommendedName>
        <fullName evidence="4">Pilus assembly protein PilO</fullName>
    </recommendedName>
</protein>
<keyword evidence="1" id="KW-0812">Transmembrane</keyword>
<name>A0ABV0KG56_9CYAN</name>
<comment type="caution">
    <text evidence="2">The sequence shown here is derived from an EMBL/GenBank/DDBJ whole genome shotgun (WGS) entry which is preliminary data.</text>
</comment>
<gene>
    <name evidence="2" type="ORF">NDI38_06335</name>
</gene>
<proteinExistence type="predicted"/>
<keyword evidence="1" id="KW-0472">Membrane</keyword>
<dbReference type="Proteomes" id="UP001476950">
    <property type="component" value="Unassembled WGS sequence"/>
</dbReference>
<evidence type="ECO:0000256" key="1">
    <source>
        <dbReference type="SAM" id="Phobius"/>
    </source>
</evidence>
<evidence type="ECO:0008006" key="4">
    <source>
        <dbReference type="Google" id="ProtNLM"/>
    </source>
</evidence>
<dbReference type="RefSeq" id="WP_190451526.1">
    <property type="nucleotide sequence ID" value="NZ_JAMPLM010000003.1"/>
</dbReference>
<sequence length="290" mass="31288">MTAGGDFIPNDPNLDTEPSYPVIFGIALTPVIIGTLLAVGGLALAAYLFLNFVQPALAQYNTLKQKVQDQEAQVQQAAAIAKQDAEARANLEAAKKQGADVLTLFSNEATLNTLLLDLNRQIETRNAGVARLERDRLAACPAWVRNNVDELRKSGVEVARKASLREFTPNAKASGVITDGAYGSLVNNKLKRQVANVVFEGNVNQTQAIFRNIERLQPFLVFKDVKIVVGDGTQAPTTVNRLFEVRGNTVQFLPNCQPEPKLTTTFTLEALSPLTAAEKPKAAPAPAPSP</sequence>
<evidence type="ECO:0000313" key="2">
    <source>
        <dbReference type="EMBL" id="MEP1058052.1"/>
    </source>
</evidence>
<dbReference type="EMBL" id="JAMPLM010000003">
    <property type="protein sequence ID" value="MEP1058052.1"/>
    <property type="molecule type" value="Genomic_DNA"/>
</dbReference>
<keyword evidence="3" id="KW-1185">Reference proteome</keyword>
<reference evidence="2 3" key="1">
    <citation type="submission" date="2022-04" db="EMBL/GenBank/DDBJ databases">
        <title>Positive selection, recombination, and allopatry shape intraspecific diversity of widespread and dominant cyanobacteria.</title>
        <authorList>
            <person name="Wei J."/>
            <person name="Shu W."/>
            <person name="Hu C."/>
        </authorList>
    </citation>
    <scope>NUCLEOTIDE SEQUENCE [LARGE SCALE GENOMIC DNA]</scope>
    <source>
        <strain evidence="2 3">AS-A4</strain>
    </source>
</reference>
<accession>A0ABV0KG56</accession>
<keyword evidence="1" id="KW-1133">Transmembrane helix</keyword>